<dbReference type="Pfam" id="PF09991">
    <property type="entry name" value="DUF2232"/>
    <property type="match status" value="1"/>
</dbReference>
<proteinExistence type="predicted"/>
<dbReference type="EMBL" id="JACXSI010000033">
    <property type="protein sequence ID" value="MBD3109342.1"/>
    <property type="molecule type" value="Genomic_DNA"/>
</dbReference>
<evidence type="ECO:0000313" key="3">
    <source>
        <dbReference type="Proteomes" id="UP000602076"/>
    </source>
</evidence>
<keyword evidence="1" id="KW-0812">Transmembrane</keyword>
<protein>
    <submittedName>
        <fullName evidence="2">DUF2232 domain-containing protein</fullName>
    </submittedName>
</protein>
<keyword evidence="1" id="KW-0472">Membrane</keyword>
<comment type="caution">
    <text evidence="2">The sequence shown here is derived from an EMBL/GenBank/DDBJ whole genome shotgun (WGS) entry which is preliminary data.</text>
</comment>
<keyword evidence="3" id="KW-1185">Reference proteome</keyword>
<name>A0A927HC73_9BACI</name>
<dbReference type="PANTHER" id="PTHR41324">
    <property type="entry name" value="MEMBRANE PROTEIN-RELATED"/>
    <property type="match status" value="1"/>
</dbReference>
<evidence type="ECO:0000313" key="2">
    <source>
        <dbReference type="EMBL" id="MBD3109342.1"/>
    </source>
</evidence>
<sequence>MPKSLLWYYLIIMVALLFIGTTDGIFYTVVINLLFCLQFFISLQGYSLLFFISDSRKWNKAVPIIIVIFSILLPFASIVAPFVRILGIIDLGFNLRNKI</sequence>
<dbReference type="InterPro" id="IPR018710">
    <property type="entry name" value="DUF2232"/>
</dbReference>
<keyword evidence="1" id="KW-1133">Transmembrane helix</keyword>
<accession>A0A927HC73</accession>
<feature type="transmembrane region" description="Helical" evidence="1">
    <location>
        <begin position="6"/>
        <end position="26"/>
    </location>
</feature>
<evidence type="ECO:0000256" key="1">
    <source>
        <dbReference type="SAM" id="Phobius"/>
    </source>
</evidence>
<dbReference type="PANTHER" id="PTHR41324:SF1">
    <property type="entry name" value="DUF2232 DOMAIN-CONTAINING PROTEIN"/>
    <property type="match status" value="1"/>
</dbReference>
<feature type="transmembrane region" description="Helical" evidence="1">
    <location>
        <begin position="64"/>
        <end position="89"/>
    </location>
</feature>
<gene>
    <name evidence="2" type="ORF">IEO70_13405</name>
</gene>
<reference evidence="2" key="1">
    <citation type="submission" date="2020-09" db="EMBL/GenBank/DDBJ databases">
        <title>Bacillus faecalis sp. nov., a moderately halophilic bacterium isolated from cow faeces.</title>
        <authorList>
            <person name="Jiang L."/>
            <person name="Lee J."/>
        </authorList>
    </citation>
    <scope>NUCLEOTIDE SEQUENCE</scope>
    <source>
        <strain evidence="2">AGMB 02131</strain>
    </source>
</reference>
<feature type="transmembrane region" description="Helical" evidence="1">
    <location>
        <begin position="33"/>
        <end position="52"/>
    </location>
</feature>
<dbReference type="Proteomes" id="UP000602076">
    <property type="component" value="Unassembled WGS sequence"/>
</dbReference>
<organism evidence="2 3">
    <name type="scientific">Peribacillus faecalis</name>
    <dbReference type="NCBI Taxonomy" id="2772559"/>
    <lineage>
        <taxon>Bacteria</taxon>
        <taxon>Bacillati</taxon>
        <taxon>Bacillota</taxon>
        <taxon>Bacilli</taxon>
        <taxon>Bacillales</taxon>
        <taxon>Bacillaceae</taxon>
        <taxon>Peribacillus</taxon>
    </lineage>
</organism>
<dbReference type="AlphaFoldDB" id="A0A927HC73"/>